<keyword evidence="2" id="KW-0732">Signal</keyword>
<dbReference type="Proteomes" id="UP000715095">
    <property type="component" value="Unassembled WGS sequence"/>
</dbReference>
<feature type="compositionally biased region" description="Basic and acidic residues" evidence="1">
    <location>
        <begin position="284"/>
        <end position="316"/>
    </location>
</feature>
<evidence type="ECO:0000259" key="3">
    <source>
        <dbReference type="Pfam" id="PF01464"/>
    </source>
</evidence>
<dbReference type="SUPFAM" id="SSF53955">
    <property type="entry name" value="Lysozyme-like"/>
    <property type="match status" value="1"/>
</dbReference>
<reference evidence="4 5" key="1">
    <citation type="journal article" date="2021" name="Sci. Rep.">
        <title>The distribution of antibiotic resistance genes in chicken gut microbiota commensals.</title>
        <authorList>
            <person name="Juricova H."/>
            <person name="Matiasovicova J."/>
            <person name="Kubasova T."/>
            <person name="Cejkova D."/>
            <person name="Rychlik I."/>
        </authorList>
    </citation>
    <scope>NUCLEOTIDE SEQUENCE [LARGE SCALE GENOMIC DNA]</scope>
    <source>
        <strain evidence="4 5">An829</strain>
    </source>
</reference>
<dbReference type="InterPro" id="IPR023346">
    <property type="entry name" value="Lysozyme-like_dom_sf"/>
</dbReference>
<comment type="caution">
    <text evidence="4">The sequence shown here is derived from an EMBL/GenBank/DDBJ whole genome shotgun (WGS) entry which is preliminary data.</text>
</comment>
<organism evidence="4 5">
    <name type="scientific">Sutterella massiliensis</name>
    <dbReference type="NCBI Taxonomy" id="1816689"/>
    <lineage>
        <taxon>Bacteria</taxon>
        <taxon>Pseudomonadati</taxon>
        <taxon>Pseudomonadota</taxon>
        <taxon>Betaproteobacteria</taxon>
        <taxon>Burkholderiales</taxon>
        <taxon>Sutterellaceae</taxon>
        <taxon>Sutterella</taxon>
    </lineage>
</organism>
<feature type="chain" id="PRO_5045402070" evidence="2">
    <location>
        <begin position="23"/>
        <end position="316"/>
    </location>
</feature>
<evidence type="ECO:0000256" key="1">
    <source>
        <dbReference type="SAM" id="MobiDB-lite"/>
    </source>
</evidence>
<evidence type="ECO:0000313" key="4">
    <source>
        <dbReference type="EMBL" id="MBM6703278.1"/>
    </source>
</evidence>
<protein>
    <submittedName>
        <fullName evidence="4">Lytic transglycosylase domain-containing protein</fullName>
    </submittedName>
</protein>
<evidence type="ECO:0000313" key="5">
    <source>
        <dbReference type="Proteomes" id="UP000715095"/>
    </source>
</evidence>
<dbReference type="InterPro" id="IPR008258">
    <property type="entry name" value="Transglycosylase_SLT_dom_1"/>
</dbReference>
<accession>A0ABS2DPJ1</accession>
<feature type="domain" description="Transglycosylase SLT" evidence="3">
    <location>
        <begin position="114"/>
        <end position="203"/>
    </location>
</feature>
<dbReference type="Gene3D" id="1.10.530.10">
    <property type="match status" value="1"/>
</dbReference>
<sequence>MGGFAVPAMLVASVLVFFAAGAEQPDDEVPAADSIEMVIASEMEPLPPSLTDESPSVVSRWDNDRLSADEADDPHALDAAGEGVAAYVSRSYRVPLEEARQMVGWSLEVGAGLDVDPLLILAVVGTESSFNPKAKSKAGAEGLMQVMTKVHQEKFKAFGGRSAAFEPYPNMVVGTSILKSLINRTGSVTKALKWYSGAANHKTDYGYGAKVLQERSRLLVAASGDSNGAVKLLRTKQSGPSYRKNVVVASLDYSHWADVSVKARDASDDLRDEASASAPLAVRESVRSDSASEKRRVAETKLDSAKGKKSEAVEVN</sequence>
<dbReference type="EMBL" id="JACJJC010000002">
    <property type="protein sequence ID" value="MBM6703278.1"/>
    <property type="molecule type" value="Genomic_DNA"/>
</dbReference>
<feature type="region of interest" description="Disordered" evidence="1">
    <location>
        <begin position="270"/>
        <end position="316"/>
    </location>
</feature>
<evidence type="ECO:0000256" key="2">
    <source>
        <dbReference type="SAM" id="SignalP"/>
    </source>
</evidence>
<name>A0ABS2DPJ1_9BURK</name>
<feature type="signal peptide" evidence="2">
    <location>
        <begin position="1"/>
        <end position="22"/>
    </location>
</feature>
<keyword evidence="5" id="KW-1185">Reference proteome</keyword>
<dbReference type="Pfam" id="PF01464">
    <property type="entry name" value="SLT"/>
    <property type="match status" value="1"/>
</dbReference>
<gene>
    <name evidence="4" type="ORF">H6A60_01990</name>
</gene>
<proteinExistence type="predicted"/>